<sequence>MSELINQNGSNLIHPQVQSIVNFLDSMGLPSDNIIADLPQREIIGRNLPEYIYNLPQELKQDARYLSKFVVGAGFGLFDYALNSVWNEVVLSLRQKAIAYGIDYFFDNAVGASVRQAYQKEEDLAGLKDNTLLNTAKKLELISDTTYKKLSHILDMRNDIGISHPTNATINAFELLGWLQNCVEDVIQDSPSPAALQIKGFIDNLKQHVNILDQPTVDTICFQVKALHTHHCDNIIRTLFGLYVNPASDQILRKNISLFAEVVWNCCSDEARYNLGIILEGYNVNLHQVKYNLGDEFFKLVDGNNFRTKNEKIHILNNLLNELKETHYEWDNFYHEVPIAEKISSFISKSSDFPQEIINKLIRYILLCRVGKGTNYKDGVSPGALPFYNHLLLTLPDDYIPIFITELAHYEIYQKLSRNKARLNFIPLLIEMRKQLINDKFKEIFDYLISELPKTEGILRNNHFKKITSTVINWD</sequence>
<comment type="caution">
    <text evidence="1">The sequence shown here is derived from an EMBL/GenBank/DDBJ whole genome shotgun (WGS) entry which is preliminary data.</text>
</comment>
<dbReference type="Proteomes" id="UP000281899">
    <property type="component" value="Unassembled WGS sequence"/>
</dbReference>
<reference evidence="1 2" key="1">
    <citation type="submission" date="2018-11" db="EMBL/GenBank/DDBJ databases">
        <title>Proposal to divide the Flavobacteriaceae and reorganize its genera based on Amino Acid Identity values calculated from whole genome sequences.</title>
        <authorList>
            <person name="Nicholson A.C."/>
            <person name="Gulvik C.A."/>
            <person name="Whitney A.M."/>
            <person name="Humrighouse B.W."/>
            <person name="Bell M."/>
            <person name="Holmes B."/>
            <person name="Steigerwalt A."/>
            <person name="Villarma A."/>
            <person name="Sheth M."/>
            <person name="Batra D."/>
            <person name="Pryor J."/>
            <person name="Bernardet J.-F."/>
            <person name="Hugo C."/>
            <person name="Kampfer P."/>
            <person name="Newman J."/>
            <person name="Mcquiston J.R."/>
        </authorList>
    </citation>
    <scope>NUCLEOTIDE SEQUENCE [LARGE SCALE GENOMIC DNA]</scope>
    <source>
        <strain evidence="1 2">G0235</strain>
    </source>
</reference>
<evidence type="ECO:0000313" key="1">
    <source>
        <dbReference type="EMBL" id="ROH96514.1"/>
    </source>
</evidence>
<keyword evidence="2" id="KW-1185">Reference proteome</keyword>
<name>A0ABX9XDN9_9FLAO</name>
<dbReference type="GeneID" id="301711355"/>
<gene>
    <name evidence="1" type="ORF">EGI15_01590</name>
</gene>
<protein>
    <submittedName>
        <fullName evidence="1">Uncharacterized protein</fullName>
    </submittedName>
</protein>
<accession>A0ABX9XDN9</accession>
<organism evidence="1 2">
    <name type="scientific">Chryseobacterium cucumeris</name>
    <dbReference type="NCBI Taxonomy" id="1813611"/>
    <lineage>
        <taxon>Bacteria</taxon>
        <taxon>Pseudomonadati</taxon>
        <taxon>Bacteroidota</taxon>
        <taxon>Flavobacteriia</taxon>
        <taxon>Flavobacteriales</taxon>
        <taxon>Weeksellaceae</taxon>
        <taxon>Chryseobacterium group</taxon>
        <taxon>Chryseobacterium</taxon>
    </lineage>
</organism>
<proteinExistence type="predicted"/>
<evidence type="ECO:0000313" key="2">
    <source>
        <dbReference type="Proteomes" id="UP000281899"/>
    </source>
</evidence>
<dbReference type="RefSeq" id="WP_123277742.1">
    <property type="nucleotide sequence ID" value="NZ_RJTW01000002.1"/>
</dbReference>
<dbReference type="EMBL" id="RJTW01000002">
    <property type="protein sequence ID" value="ROH96514.1"/>
    <property type="molecule type" value="Genomic_DNA"/>
</dbReference>